<dbReference type="Proteomes" id="UP000070501">
    <property type="component" value="Unassembled WGS sequence"/>
</dbReference>
<dbReference type="InterPro" id="IPR040151">
    <property type="entry name" value="Gfd2/YDR514C-like"/>
</dbReference>
<dbReference type="OrthoDB" id="5953249at2759"/>
<dbReference type="Gene3D" id="3.30.420.10">
    <property type="entry name" value="Ribonuclease H-like superfamily/Ribonuclease H"/>
    <property type="match status" value="1"/>
</dbReference>
<proteinExistence type="predicted"/>
<dbReference type="InterPro" id="IPR048519">
    <property type="entry name" value="Gfd2/YDR514C-like_C"/>
</dbReference>
<accession>A0A136JKE2</accession>
<dbReference type="InParanoid" id="A0A136JKE2"/>
<sequence>MADEPQQRPPRWHRRRNREGRPATSEGQAAQIRPEEQQTATHNSQTPHPTPGKSAQPGILSTRRRRPKPKKDAQLPTTPKQEMPALKAKEGSPAAMLGYQMQNSTMETTLRAGGTWVSEEEGNASTAPTTRTTQASLAMASGQVCGYDVILVPWRLVTNYPTLYVQEEDRDQLKAYFTTNLHKEREWDFYFTLQPGSAGKDSILFVPLSQFESFLDVVATELGPISTISALRKDRLWDNAAAPPDWPRPRFLARVKNAQGLKPATQRIQQYPLDNYDEWSMEAYKAFKAKMEVLLNAGKKDSRGHNFGTMRMERLEKQRGYGRVTKRVQRYLGLRDSSAHAHNPDSLSTAWHPDMVAPFQPKHNVRFVCLDVEAFEFNTNLVTEFGFAVLDTEDIIGVAPGENGKNWIAAMKGYHFRITEYTHLKNKRFVKGCPERFNFGPSSFVSLRDMASVTSRVLGDSNAPETCPVVLVGHDILGDLKYLLKVNFNIWNVPHVIDEVDTQVMFRRVQRSNNGRSLVAACDSVDIETKDLHNAGNDAHYTLAAMVAMAVKQSATAPQDSKPWQMVEEAEWTDGELDDGGMGQRSSQPAEKENVAADISGQKPHKPQKKYSPW</sequence>
<dbReference type="InterPro" id="IPR036397">
    <property type="entry name" value="RNaseH_sf"/>
</dbReference>
<feature type="compositionally biased region" description="Polar residues" evidence="1">
    <location>
        <begin position="37"/>
        <end position="47"/>
    </location>
</feature>
<dbReference type="InterPro" id="IPR012337">
    <property type="entry name" value="RNaseH-like_sf"/>
</dbReference>
<organism evidence="3 4">
    <name type="scientific">Microdochium bolleyi</name>
    <dbReference type="NCBI Taxonomy" id="196109"/>
    <lineage>
        <taxon>Eukaryota</taxon>
        <taxon>Fungi</taxon>
        <taxon>Dikarya</taxon>
        <taxon>Ascomycota</taxon>
        <taxon>Pezizomycotina</taxon>
        <taxon>Sordariomycetes</taxon>
        <taxon>Xylariomycetidae</taxon>
        <taxon>Xylariales</taxon>
        <taxon>Microdochiaceae</taxon>
        <taxon>Microdochium</taxon>
    </lineage>
</organism>
<dbReference type="EMBL" id="KQ964245">
    <property type="protein sequence ID" value="KXJ97614.1"/>
    <property type="molecule type" value="Genomic_DNA"/>
</dbReference>
<keyword evidence="4" id="KW-1185">Reference proteome</keyword>
<reference evidence="4" key="1">
    <citation type="submission" date="2016-02" db="EMBL/GenBank/DDBJ databases">
        <title>Draft genome sequence of Microdochium bolleyi, a fungal endophyte of beachgrass.</title>
        <authorList>
            <consortium name="DOE Joint Genome Institute"/>
            <person name="David A.S."/>
            <person name="May G."/>
            <person name="Haridas S."/>
            <person name="Lim J."/>
            <person name="Wang M."/>
            <person name="Labutti K."/>
            <person name="Lipzen A."/>
            <person name="Barry K."/>
            <person name="Grigoriev I.V."/>
        </authorList>
    </citation>
    <scope>NUCLEOTIDE SEQUENCE [LARGE SCALE GENOMIC DNA]</scope>
    <source>
        <strain evidence="4">J235TASD1</strain>
    </source>
</reference>
<dbReference type="STRING" id="196109.A0A136JKE2"/>
<dbReference type="SUPFAM" id="SSF53098">
    <property type="entry name" value="Ribonuclease H-like"/>
    <property type="match status" value="1"/>
</dbReference>
<dbReference type="GO" id="GO:0003676">
    <property type="term" value="F:nucleic acid binding"/>
    <property type="evidence" value="ECO:0007669"/>
    <property type="project" value="InterPro"/>
</dbReference>
<feature type="compositionally biased region" description="Acidic residues" evidence="1">
    <location>
        <begin position="568"/>
        <end position="579"/>
    </location>
</feature>
<dbReference type="PANTHER" id="PTHR28083:SF1">
    <property type="entry name" value="GOOD FOR FULL DBP5 ACTIVITY PROTEIN 2"/>
    <property type="match status" value="1"/>
</dbReference>
<evidence type="ECO:0000313" key="4">
    <source>
        <dbReference type="Proteomes" id="UP000070501"/>
    </source>
</evidence>
<feature type="compositionally biased region" description="Basic residues" evidence="1">
    <location>
        <begin position="603"/>
        <end position="614"/>
    </location>
</feature>
<dbReference type="AlphaFoldDB" id="A0A136JKE2"/>
<evidence type="ECO:0000313" key="3">
    <source>
        <dbReference type="EMBL" id="KXJ97614.1"/>
    </source>
</evidence>
<dbReference type="PANTHER" id="PTHR28083">
    <property type="entry name" value="GOOD FOR FULL DBP5 ACTIVITY PROTEIN 2"/>
    <property type="match status" value="1"/>
</dbReference>
<feature type="region of interest" description="Disordered" evidence="1">
    <location>
        <begin position="1"/>
        <end position="88"/>
    </location>
</feature>
<dbReference type="Pfam" id="PF21762">
    <property type="entry name" value="DEDDh_C"/>
    <property type="match status" value="1"/>
</dbReference>
<evidence type="ECO:0000259" key="2">
    <source>
        <dbReference type="Pfam" id="PF21762"/>
    </source>
</evidence>
<feature type="region of interest" description="Disordered" evidence="1">
    <location>
        <begin position="557"/>
        <end position="614"/>
    </location>
</feature>
<evidence type="ECO:0000256" key="1">
    <source>
        <dbReference type="SAM" id="MobiDB-lite"/>
    </source>
</evidence>
<name>A0A136JKE2_9PEZI</name>
<protein>
    <recommendedName>
        <fullName evidence="2">Gfd2/YDR514C-like C-terminal domain-containing protein</fullName>
    </recommendedName>
</protein>
<dbReference type="GO" id="GO:0005634">
    <property type="term" value="C:nucleus"/>
    <property type="evidence" value="ECO:0007669"/>
    <property type="project" value="TreeGrafter"/>
</dbReference>
<gene>
    <name evidence="3" type="ORF">Micbo1qcDRAFT_200276</name>
</gene>
<feature type="domain" description="Gfd2/YDR514C-like C-terminal" evidence="2">
    <location>
        <begin position="367"/>
        <end position="549"/>
    </location>
</feature>